<dbReference type="InterPro" id="IPR011990">
    <property type="entry name" value="TPR-like_helical_dom_sf"/>
</dbReference>
<dbReference type="SUPFAM" id="SSF48452">
    <property type="entry name" value="TPR-like"/>
    <property type="match status" value="1"/>
</dbReference>
<protein>
    <recommendedName>
        <fullName evidence="3">Tetratricopeptide repeat-containing protein</fullName>
    </recommendedName>
</protein>
<keyword evidence="2" id="KW-1185">Reference proteome</keyword>
<dbReference type="EMBL" id="JAIQZE010000001">
    <property type="protein sequence ID" value="MBZ9777506.1"/>
    <property type="molecule type" value="Genomic_DNA"/>
</dbReference>
<reference evidence="2" key="1">
    <citation type="submission" date="2023-07" db="EMBL/GenBank/DDBJ databases">
        <title>Novel species isolated from saline lakes on Tibetan Plateau.</title>
        <authorList>
            <person name="Lu H."/>
        </authorList>
    </citation>
    <scope>NUCLEOTIDE SEQUENCE [LARGE SCALE GENOMIC DNA]</scope>
    <source>
        <strain evidence="2">CAK8W</strain>
    </source>
</reference>
<proteinExistence type="predicted"/>
<gene>
    <name evidence="1" type="ORF">LB452_01100</name>
</gene>
<dbReference type="Gene3D" id="1.25.40.10">
    <property type="entry name" value="Tetratricopeptide repeat domain"/>
    <property type="match status" value="1"/>
</dbReference>
<dbReference type="Proteomes" id="UP001199314">
    <property type="component" value="Unassembled WGS sequence"/>
</dbReference>
<accession>A0ABS7XEX7</accession>
<sequence>MKILFLFLFFPLFLCSQNSLEEGKNAFEAGEHQKAVFILNAVLEDKPSDKMARDYLGQAYASLESWEKSAEVNKTLVEDYPENAEYHFRYGGALGLVAKSSNPFKAASLIGDVKFHLKKAAELDPKHINSRWALLQMYLELPAIIGGSESTSRAYASELKLISPVDGALAFGYIERELENYDKAEIHYKQAVELGQSETTYRELAELYKRSKNDSAFFQTLESGMKKLNSIALASVYVDRALTLNRNRLKALEILNIFNLAELNSEEKEKLVRLKFQLD</sequence>
<evidence type="ECO:0000313" key="1">
    <source>
        <dbReference type="EMBL" id="MBZ9777506.1"/>
    </source>
</evidence>
<dbReference type="RefSeq" id="WP_224459873.1">
    <property type="nucleotide sequence ID" value="NZ_JAIQZE010000001.1"/>
</dbReference>
<evidence type="ECO:0008006" key="3">
    <source>
        <dbReference type="Google" id="ProtNLM"/>
    </source>
</evidence>
<evidence type="ECO:0000313" key="2">
    <source>
        <dbReference type="Proteomes" id="UP001199314"/>
    </source>
</evidence>
<comment type="caution">
    <text evidence="1">The sequence shown here is derived from an EMBL/GenBank/DDBJ whole genome shotgun (WGS) entry which is preliminary data.</text>
</comment>
<name>A0ABS7XEX7_9FLAO</name>
<organism evidence="1 2">
    <name type="scientific">Psychroflexus longus</name>
    <dbReference type="NCBI Taxonomy" id="2873596"/>
    <lineage>
        <taxon>Bacteria</taxon>
        <taxon>Pseudomonadati</taxon>
        <taxon>Bacteroidota</taxon>
        <taxon>Flavobacteriia</taxon>
        <taxon>Flavobacteriales</taxon>
        <taxon>Flavobacteriaceae</taxon>
        <taxon>Psychroflexus</taxon>
    </lineage>
</organism>